<dbReference type="GO" id="GO:0008270">
    <property type="term" value="F:zinc ion binding"/>
    <property type="evidence" value="ECO:0007669"/>
    <property type="project" value="UniProtKB-KW"/>
</dbReference>
<dbReference type="SMART" id="SM00355">
    <property type="entry name" value="ZnF_C2H2"/>
    <property type="match status" value="4"/>
</dbReference>
<dbReference type="GO" id="GO:0045596">
    <property type="term" value="P:negative regulation of cell differentiation"/>
    <property type="evidence" value="ECO:0007669"/>
    <property type="project" value="UniProtKB-ARBA"/>
</dbReference>
<dbReference type="AlphaFoldDB" id="T1KIX0"/>
<keyword evidence="12" id="KW-1185">Reference proteome</keyword>
<evidence type="ECO:0000256" key="1">
    <source>
        <dbReference type="ARBA" id="ARBA00004123"/>
    </source>
</evidence>
<evidence type="ECO:0000256" key="2">
    <source>
        <dbReference type="ARBA" id="ARBA00006991"/>
    </source>
</evidence>
<reference evidence="12" key="1">
    <citation type="submission" date="2011-08" db="EMBL/GenBank/DDBJ databases">
        <authorList>
            <person name="Rombauts S."/>
        </authorList>
    </citation>
    <scope>NUCLEOTIDE SEQUENCE</scope>
    <source>
        <strain evidence="12">London</strain>
    </source>
</reference>
<evidence type="ECO:0000256" key="7">
    <source>
        <dbReference type="ARBA" id="ARBA00023242"/>
    </source>
</evidence>
<dbReference type="Gene3D" id="3.30.160.60">
    <property type="entry name" value="Classic Zinc Finger"/>
    <property type="match status" value="2"/>
</dbReference>
<comment type="similarity">
    <text evidence="2">Belongs to the krueppel C2H2-type zinc-finger protein family.</text>
</comment>
<keyword evidence="5 8" id="KW-0863">Zinc-finger</keyword>
<feature type="domain" description="C2H2-type" evidence="10">
    <location>
        <begin position="264"/>
        <end position="291"/>
    </location>
</feature>
<evidence type="ECO:0000313" key="11">
    <source>
        <dbReference type="EnsemblMetazoa" id="tetur12g02860.1"/>
    </source>
</evidence>
<dbReference type="GO" id="GO:0045892">
    <property type="term" value="P:negative regulation of DNA-templated transcription"/>
    <property type="evidence" value="ECO:0007669"/>
    <property type="project" value="UniProtKB-ARBA"/>
</dbReference>
<dbReference type="InterPro" id="IPR013087">
    <property type="entry name" value="Znf_C2H2_type"/>
</dbReference>
<dbReference type="PROSITE" id="PS50157">
    <property type="entry name" value="ZINC_FINGER_C2H2_2"/>
    <property type="match status" value="3"/>
</dbReference>
<feature type="compositionally biased region" description="Polar residues" evidence="9">
    <location>
        <begin position="13"/>
        <end position="24"/>
    </location>
</feature>
<keyword evidence="7" id="KW-0539">Nucleus</keyword>
<keyword evidence="6" id="KW-0862">Zinc</keyword>
<dbReference type="Proteomes" id="UP000015104">
    <property type="component" value="Unassembled WGS sequence"/>
</dbReference>
<gene>
    <name evidence="11" type="primary">107364415</name>
</gene>
<dbReference type="eggNOG" id="KOG3576">
    <property type="taxonomic scope" value="Eukaryota"/>
</dbReference>
<dbReference type="FunFam" id="3.30.160.60:FF:000452">
    <property type="entry name" value="Transcription factor Ovo-like 2"/>
    <property type="match status" value="1"/>
</dbReference>
<evidence type="ECO:0000256" key="3">
    <source>
        <dbReference type="ARBA" id="ARBA00022723"/>
    </source>
</evidence>
<dbReference type="GO" id="GO:0000978">
    <property type="term" value="F:RNA polymerase II cis-regulatory region sequence-specific DNA binding"/>
    <property type="evidence" value="ECO:0007669"/>
    <property type="project" value="TreeGrafter"/>
</dbReference>
<protein>
    <recommendedName>
        <fullName evidence="10">C2H2-type domain-containing protein</fullName>
    </recommendedName>
</protein>
<organism evidence="11 12">
    <name type="scientific">Tetranychus urticae</name>
    <name type="common">Two-spotted spider mite</name>
    <dbReference type="NCBI Taxonomy" id="32264"/>
    <lineage>
        <taxon>Eukaryota</taxon>
        <taxon>Metazoa</taxon>
        <taxon>Ecdysozoa</taxon>
        <taxon>Arthropoda</taxon>
        <taxon>Chelicerata</taxon>
        <taxon>Arachnida</taxon>
        <taxon>Acari</taxon>
        <taxon>Acariformes</taxon>
        <taxon>Trombidiformes</taxon>
        <taxon>Prostigmata</taxon>
        <taxon>Eleutherengona</taxon>
        <taxon>Raphignathae</taxon>
        <taxon>Tetranychoidea</taxon>
        <taxon>Tetranychidae</taxon>
        <taxon>Tetranychus</taxon>
    </lineage>
</organism>
<evidence type="ECO:0000256" key="5">
    <source>
        <dbReference type="ARBA" id="ARBA00022771"/>
    </source>
</evidence>
<feature type="domain" description="C2H2-type" evidence="10">
    <location>
        <begin position="292"/>
        <end position="315"/>
    </location>
</feature>
<feature type="compositionally biased region" description="Basic residues" evidence="9">
    <location>
        <begin position="1"/>
        <end position="12"/>
    </location>
</feature>
<feature type="domain" description="C2H2-type" evidence="10">
    <location>
        <begin position="236"/>
        <end position="263"/>
    </location>
</feature>
<keyword evidence="3" id="KW-0479">Metal-binding</keyword>
<dbReference type="PROSITE" id="PS00028">
    <property type="entry name" value="ZINC_FINGER_C2H2_1"/>
    <property type="match status" value="3"/>
</dbReference>
<evidence type="ECO:0000259" key="10">
    <source>
        <dbReference type="PROSITE" id="PS50157"/>
    </source>
</evidence>
<evidence type="ECO:0000256" key="9">
    <source>
        <dbReference type="SAM" id="MobiDB-lite"/>
    </source>
</evidence>
<evidence type="ECO:0000256" key="8">
    <source>
        <dbReference type="PROSITE-ProRule" id="PRU00042"/>
    </source>
</evidence>
<dbReference type="GO" id="GO:0051241">
    <property type="term" value="P:negative regulation of multicellular organismal process"/>
    <property type="evidence" value="ECO:0007669"/>
    <property type="project" value="UniProtKB-ARBA"/>
</dbReference>
<dbReference type="PANTHER" id="PTHR10032">
    <property type="entry name" value="ZINC FINGER PROTEIN WITH KRAB AND SCAN DOMAINS"/>
    <property type="match status" value="1"/>
</dbReference>
<sequence length="380" mass="42936">MPRSFLIRKRINLRQSSQPSKQTFKQQSNQQSDQQSYLQANQQANQQCKQSDQQSNQQPKQQPQSNQPSNQQSNQQANQQSNQQPKQQSQWRPVTPPPSPEDAKPSPSMSTSYTCSSSSNTSSSSDVSEHQSVVLNLKVDSKPVQHAAKKIKSGPKVVVTEEMYQQSVETARNSKAGSNGGIPATFAPSFVALAQKLKIPLHMFNSIDFVNGGHGIKNPILSKKKSVISSSLKDKKKCPVCRKQFALPRLMNRHLKCHSDVKRFLCTFCGKGFNDTFDLKRHTRTHTGVRPYKCDHCAKSFTQRCSLESHSNKIHGISHQYAYKQRRTKMYVCEECGNATDQPESHYLHLKQNHPDSPALAKINDKRFFKFNDSNFPCAE</sequence>
<dbReference type="Pfam" id="PF13894">
    <property type="entry name" value="zf-C2H2_4"/>
    <property type="match status" value="1"/>
</dbReference>
<proteinExistence type="inferred from homology"/>
<dbReference type="EnsemblMetazoa" id="tetur12g02860.1">
    <property type="protein sequence ID" value="tetur12g02860.1"/>
    <property type="gene ID" value="tetur12g02860"/>
</dbReference>
<dbReference type="SUPFAM" id="SSF57667">
    <property type="entry name" value="beta-beta-alpha zinc fingers"/>
    <property type="match status" value="1"/>
</dbReference>
<dbReference type="GO" id="GO:0009968">
    <property type="term" value="P:negative regulation of signal transduction"/>
    <property type="evidence" value="ECO:0007669"/>
    <property type="project" value="UniProtKB-ARBA"/>
</dbReference>
<dbReference type="GO" id="GO:0009913">
    <property type="term" value="P:epidermal cell differentiation"/>
    <property type="evidence" value="ECO:0007669"/>
    <property type="project" value="TreeGrafter"/>
</dbReference>
<dbReference type="Pfam" id="PF00096">
    <property type="entry name" value="zf-C2H2"/>
    <property type="match status" value="1"/>
</dbReference>
<dbReference type="GO" id="GO:0005634">
    <property type="term" value="C:nucleus"/>
    <property type="evidence" value="ECO:0007669"/>
    <property type="project" value="UniProtKB-SubCell"/>
</dbReference>
<dbReference type="EMBL" id="CAEY01000114">
    <property type="status" value="NOT_ANNOTATED_CDS"/>
    <property type="molecule type" value="Genomic_DNA"/>
</dbReference>
<dbReference type="InterPro" id="IPR036236">
    <property type="entry name" value="Znf_C2H2_sf"/>
</dbReference>
<keyword evidence="4" id="KW-0677">Repeat</keyword>
<dbReference type="PANTHER" id="PTHR10032:SF271">
    <property type="entry name" value="RH12261P-RELATED"/>
    <property type="match status" value="1"/>
</dbReference>
<feature type="compositionally biased region" description="Low complexity" evidence="9">
    <location>
        <begin position="105"/>
        <end position="128"/>
    </location>
</feature>
<comment type="subcellular location">
    <subcellularLocation>
        <location evidence="1">Nucleus</location>
    </subcellularLocation>
</comment>
<evidence type="ECO:0000256" key="6">
    <source>
        <dbReference type="ARBA" id="ARBA00022833"/>
    </source>
</evidence>
<evidence type="ECO:0000313" key="12">
    <source>
        <dbReference type="Proteomes" id="UP000015104"/>
    </source>
</evidence>
<accession>T1KIX0</accession>
<dbReference type="GO" id="GO:0000981">
    <property type="term" value="F:DNA-binding transcription factor activity, RNA polymerase II-specific"/>
    <property type="evidence" value="ECO:0007669"/>
    <property type="project" value="TreeGrafter"/>
</dbReference>
<feature type="compositionally biased region" description="Low complexity" evidence="9">
    <location>
        <begin position="25"/>
        <end position="90"/>
    </location>
</feature>
<feature type="region of interest" description="Disordered" evidence="9">
    <location>
        <begin position="1"/>
        <end position="128"/>
    </location>
</feature>
<dbReference type="HOGENOM" id="CLU_039557_0_0_1"/>
<name>T1KIX0_TETUR</name>
<evidence type="ECO:0000256" key="4">
    <source>
        <dbReference type="ARBA" id="ARBA00022737"/>
    </source>
</evidence>
<dbReference type="FunFam" id="3.30.160.60:FF:001250">
    <property type="entry name" value="putative transcription factor ovo-like protein 3"/>
    <property type="match status" value="1"/>
</dbReference>
<dbReference type="InterPro" id="IPR027756">
    <property type="entry name" value="Ovo-like"/>
</dbReference>
<reference evidence="11" key="2">
    <citation type="submission" date="2015-06" db="UniProtKB">
        <authorList>
            <consortium name="EnsemblMetazoa"/>
        </authorList>
    </citation>
    <scope>IDENTIFICATION</scope>
</reference>